<protein>
    <submittedName>
        <fullName evidence="1">Uncharacterized protein</fullName>
    </submittedName>
</protein>
<evidence type="ECO:0000313" key="1">
    <source>
        <dbReference type="EMBL" id="OSJ14432.1"/>
    </source>
</evidence>
<accession>A0A1X3HB05</accession>
<gene>
    <name evidence="1" type="ORF">BSZ18_09230</name>
</gene>
<sequence>MLSHRHCCRVRPAPIRQYTLALVDRSSALRPISLIERKRGKQPIDIFNQFGGQSLCADN</sequence>
<name>A0A1X3HB05_9BRAD</name>
<dbReference type="AlphaFoldDB" id="A0A1X3HB05"/>
<organism evidence="1 2">
    <name type="scientific">Bradyrhizobium canariense</name>
    <dbReference type="NCBI Taxonomy" id="255045"/>
    <lineage>
        <taxon>Bacteria</taxon>
        <taxon>Pseudomonadati</taxon>
        <taxon>Pseudomonadota</taxon>
        <taxon>Alphaproteobacteria</taxon>
        <taxon>Hyphomicrobiales</taxon>
        <taxon>Nitrobacteraceae</taxon>
        <taxon>Bradyrhizobium</taxon>
    </lineage>
</organism>
<dbReference type="Proteomes" id="UP000193553">
    <property type="component" value="Unassembled WGS sequence"/>
</dbReference>
<proteinExistence type="predicted"/>
<evidence type="ECO:0000313" key="2">
    <source>
        <dbReference type="Proteomes" id="UP000193553"/>
    </source>
</evidence>
<comment type="caution">
    <text evidence="1">The sequence shown here is derived from an EMBL/GenBank/DDBJ whole genome shotgun (WGS) entry which is preliminary data.</text>
</comment>
<dbReference type="EMBL" id="NAFI01000159">
    <property type="protein sequence ID" value="OSJ14432.1"/>
    <property type="molecule type" value="Genomic_DNA"/>
</dbReference>
<reference evidence="1 2" key="1">
    <citation type="submission" date="2017-03" db="EMBL/GenBank/DDBJ databases">
        <title>Whole genome sequences of fourteen strains of Bradyrhizobium canariense and one strain of Bradyrhizobium japonicum isolated from Lupinus (Papilionoideae: Genisteae) species in Algeria.</title>
        <authorList>
            <person name="Crovadore J."/>
            <person name="Chekireb D."/>
            <person name="Brachmann A."/>
            <person name="Chablais R."/>
            <person name="Cochard B."/>
            <person name="Lefort F."/>
        </authorList>
    </citation>
    <scope>NUCLEOTIDE SEQUENCE [LARGE SCALE GENOMIC DNA]</scope>
    <source>
        <strain evidence="1 2">UBMA195</strain>
    </source>
</reference>